<dbReference type="InterPro" id="IPR004007">
    <property type="entry name" value="DhaL_dom"/>
</dbReference>
<dbReference type="InterPro" id="IPR012737">
    <property type="entry name" value="DhaK_L_YcgS"/>
</dbReference>
<sequence length="213" mass="22285">MDSATTRIWLRHAALLIDREKDRLTRLDLAIGDGDHGVNMHRGFLAVTAELDQRHTERDMTAGKLLVGAGNTLVSSIGGASGPLFGSSFRALGKTLDGPGPEDEGHRFAEALTAASDSIHRLGAAQPGDKTMYDVYRPASEAFARATGSGGGLALAARAAADAAEEGVRATEPMQARRGRASYLGLRSVGHQDPGAASLALIFRALVNALEAK</sequence>
<gene>
    <name evidence="4" type="primary">dhaL</name>
    <name evidence="4" type="ORF">ACFPQ9_16045</name>
</gene>
<evidence type="ECO:0000313" key="5">
    <source>
        <dbReference type="Proteomes" id="UP001596263"/>
    </source>
</evidence>
<dbReference type="PANTHER" id="PTHR28629">
    <property type="entry name" value="TRIOKINASE/FMN CYCLASE"/>
    <property type="match status" value="1"/>
</dbReference>
<dbReference type="PANTHER" id="PTHR28629:SF4">
    <property type="entry name" value="TRIOKINASE_FMN CYCLASE"/>
    <property type="match status" value="1"/>
</dbReference>
<accession>A0ABW0CID3</accession>
<dbReference type="InterPro" id="IPR036117">
    <property type="entry name" value="DhaL_dom_sf"/>
</dbReference>
<evidence type="ECO:0000256" key="1">
    <source>
        <dbReference type="ARBA" id="ARBA00022679"/>
    </source>
</evidence>
<dbReference type="Gene3D" id="1.25.40.340">
    <property type="match status" value="1"/>
</dbReference>
<protein>
    <submittedName>
        <fullName evidence="4">Dihydroxyacetone kinase subunit DhaL</fullName>
        <ecNumber evidence="4">2.7.1.121</ecNumber>
    </submittedName>
</protein>
<comment type="caution">
    <text evidence="4">The sequence shown here is derived from an EMBL/GenBank/DDBJ whole genome shotgun (WGS) entry which is preliminary data.</text>
</comment>
<dbReference type="InterPro" id="IPR050861">
    <property type="entry name" value="Dihydroxyacetone_Kinase"/>
</dbReference>
<evidence type="ECO:0000256" key="2">
    <source>
        <dbReference type="ARBA" id="ARBA00022777"/>
    </source>
</evidence>
<dbReference type="SUPFAM" id="SSF101473">
    <property type="entry name" value="DhaL-like"/>
    <property type="match status" value="1"/>
</dbReference>
<keyword evidence="1 4" id="KW-0808">Transferase</keyword>
<dbReference type="EC" id="2.7.1.121" evidence="4"/>
<keyword evidence="5" id="KW-1185">Reference proteome</keyword>
<evidence type="ECO:0000259" key="3">
    <source>
        <dbReference type="PROSITE" id="PS51480"/>
    </source>
</evidence>
<name>A0ABW0CID3_STRCD</name>
<dbReference type="RefSeq" id="WP_380853206.1">
    <property type="nucleotide sequence ID" value="NZ_JBHSKM010000008.1"/>
</dbReference>
<keyword evidence="2 4" id="KW-0418">Kinase</keyword>
<dbReference type="Proteomes" id="UP001596263">
    <property type="component" value="Unassembled WGS sequence"/>
</dbReference>
<reference evidence="5" key="1">
    <citation type="journal article" date="2019" name="Int. J. Syst. Evol. Microbiol.">
        <title>The Global Catalogue of Microorganisms (GCM) 10K type strain sequencing project: providing services to taxonomists for standard genome sequencing and annotation.</title>
        <authorList>
            <consortium name="The Broad Institute Genomics Platform"/>
            <consortium name="The Broad Institute Genome Sequencing Center for Infectious Disease"/>
            <person name="Wu L."/>
            <person name="Ma J."/>
        </authorList>
    </citation>
    <scope>NUCLEOTIDE SEQUENCE [LARGE SCALE GENOMIC DNA]</scope>
    <source>
        <strain evidence="5">KCTC 42586</strain>
    </source>
</reference>
<dbReference type="SMART" id="SM01120">
    <property type="entry name" value="Dak2"/>
    <property type="match status" value="1"/>
</dbReference>
<dbReference type="Pfam" id="PF02734">
    <property type="entry name" value="Dak2"/>
    <property type="match status" value="1"/>
</dbReference>
<feature type="domain" description="DhaL" evidence="3">
    <location>
        <begin position="4"/>
        <end position="208"/>
    </location>
</feature>
<dbReference type="GO" id="GO:0047324">
    <property type="term" value="F:phosphoenolpyruvate-glycerone phosphotransferase activity"/>
    <property type="evidence" value="ECO:0007669"/>
    <property type="project" value="UniProtKB-EC"/>
</dbReference>
<organism evidence="4 5">
    <name type="scientific">Streptomyces coerulescens</name>
    <dbReference type="NCBI Taxonomy" id="29304"/>
    <lineage>
        <taxon>Bacteria</taxon>
        <taxon>Bacillati</taxon>
        <taxon>Actinomycetota</taxon>
        <taxon>Actinomycetes</taxon>
        <taxon>Kitasatosporales</taxon>
        <taxon>Streptomycetaceae</taxon>
        <taxon>Streptomyces</taxon>
    </lineage>
</organism>
<dbReference type="EMBL" id="JBHSKM010000008">
    <property type="protein sequence ID" value="MFC5215354.1"/>
    <property type="molecule type" value="Genomic_DNA"/>
</dbReference>
<evidence type="ECO:0000313" key="4">
    <source>
        <dbReference type="EMBL" id="MFC5215354.1"/>
    </source>
</evidence>
<dbReference type="PROSITE" id="PS51480">
    <property type="entry name" value="DHAL"/>
    <property type="match status" value="1"/>
</dbReference>
<proteinExistence type="predicted"/>
<dbReference type="NCBIfam" id="TIGR02365">
    <property type="entry name" value="dha_L_ycgS"/>
    <property type="match status" value="1"/>
</dbReference>